<dbReference type="Gene3D" id="2.60.200.20">
    <property type="match status" value="1"/>
</dbReference>
<sequence>MAVSKLHATIYWDLQRREWAVVDMGSMHGTFLLTNVGSSVGNGASGGPGSVPVFQDSRGFRLSPPRIASIPRRLQHLDVLSFGDTSFIVHIHDRIPCADCSPKGNDEIPLIDARRGERFDEASKKRKRDEPPANPSVVDPAARDPKKALTMLKRSLLSRHDSPPARAGSAEYVDRSARRRSLHPSTPPDAPGTTSRSLLTSASPSPSLSDASAPKPEPVSAPPTPLSDTNIGHRLLMKQGWQPGTSLGQPDSGGKNLVEPLNVHASVGRAGLGMSSAPASVPGSPGPAADWKESGKMKRWASVASGETESRP</sequence>
<dbReference type="AlphaFoldDB" id="M2PE55"/>
<protein>
    <recommendedName>
        <fullName evidence="6">G-patch domain-containing protein</fullName>
    </recommendedName>
</protein>
<dbReference type="EMBL" id="KB445804">
    <property type="protein sequence ID" value="EMD34144.1"/>
    <property type="molecule type" value="Genomic_DNA"/>
</dbReference>
<evidence type="ECO:0000313" key="4">
    <source>
        <dbReference type="EMBL" id="EMD34144.1"/>
    </source>
</evidence>
<dbReference type="GO" id="GO:0003676">
    <property type="term" value="F:nucleic acid binding"/>
    <property type="evidence" value="ECO:0007669"/>
    <property type="project" value="InterPro"/>
</dbReference>
<dbReference type="STRING" id="914234.M2PE55"/>
<proteinExistence type="predicted"/>
<dbReference type="SUPFAM" id="SSF49879">
    <property type="entry name" value="SMAD/FHA domain"/>
    <property type="match status" value="1"/>
</dbReference>
<gene>
    <name evidence="4" type="ORF">CERSUDRAFT_117635</name>
</gene>
<feature type="compositionally biased region" description="Low complexity" evidence="1">
    <location>
        <begin position="275"/>
        <end position="289"/>
    </location>
</feature>
<evidence type="ECO:0000256" key="1">
    <source>
        <dbReference type="SAM" id="MobiDB-lite"/>
    </source>
</evidence>
<dbReference type="HOGENOM" id="CLU_056034_0_0_1"/>
<feature type="domain" description="FHA" evidence="2">
    <location>
        <begin position="1"/>
        <end position="32"/>
    </location>
</feature>
<dbReference type="InterPro" id="IPR008984">
    <property type="entry name" value="SMAD_FHA_dom_sf"/>
</dbReference>
<dbReference type="InterPro" id="IPR000253">
    <property type="entry name" value="FHA_dom"/>
</dbReference>
<accession>M2PE55</accession>
<evidence type="ECO:0008006" key="6">
    <source>
        <dbReference type="Google" id="ProtNLM"/>
    </source>
</evidence>
<keyword evidence="5" id="KW-1185">Reference proteome</keyword>
<feature type="compositionally biased region" description="Pro residues" evidence="1">
    <location>
        <begin position="215"/>
        <end position="225"/>
    </location>
</feature>
<dbReference type="Pfam" id="PF01585">
    <property type="entry name" value="G-patch"/>
    <property type="match status" value="1"/>
</dbReference>
<evidence type="ECO:0000259" key="3">
    <source>
        <dbReference type="PROSITE" id="PS50174"/>
    </source>
</evidence>
<dbReference type="PROSITE" id="PS50174">
    <property type="entry name" value="G_PATCH"/>
    <property type="match status" value="1"/>
</dbReference>
<dbReference type="PROSITE" id="PS50006">
    <property type="entry name" value="FHA_DOMAIN"/>
    <property type="match status" value="1"/>
</dbReference>
<dbReference type="InterPro" id="IPR053027">
    <property type="entry name" value="AGGF1"/>
</dbReference>
<dbReference type="OrthoDB" id="21470at2759"/>
<feature type="compositionally biased region" description="Basic and acidic residues" evidence="1">
    <location>
        <begin position="112"/>
        <end position="131"/>
    </location>
</feature>
<name>M2PE55_CERS8</name>
<dbReference type="InterPro" id="IPR000467">
    <property type="entry name" value="G_patch_dom"/>
</dbReference>
<evidence type="ECO:0000313" key="5">
    <source>
        <dbReference type="Proteomes" id="UP000016930"/>
    </source>
</evidence>
<organism evidence="4 5">
    <name type="scientific">Ceriporiopsis subvermispora (strain B)</name>
    <name type="common">White-rot fungus</name>
    <name type="synonym">Gelatoporia subvermispora</name>
    <dbReference type="NCBI Taxonomy" id="914234"/>
    <lineage>
        <taxon>Eukaryota</taxon>
        <taxon>Fungi</taxon>
        <taxon>Dikarya</taxon>
        <taxon>Basidiomycota</taxon>
        <taxon>Agaricomycotina</taxon>
        <taxon>Agaricomycetes</taxon>
        <taxon>Polyporales</taxon>
        <taxon>Gelatoporiaceae</taxon>
        <taxon>Gelatoporia</taxon>
    </lineage>
</organism>
<evidence type="ECO:0000259" key="2">
    <source>
        <dbReference type="PROSITE" id="PS50006"/>
    </source>
</evidence>
<dbReference type="SMART" id="SM00443">
    <property type="entry name" value="G_patch"/>
    <property type="match status" value="1"/>
</dbReference>
<feature type="domain" description="G-patch" evidence="3">
    <location>
        <begin position="228"/>
        <end position="277"/>
    </location>
</feature>
<dbReference type="Proteomes" id="UP000016930">
    <property type="component" value="Unassembled WGS sequence"/>
</dbReference>
<dbReference type="PANTHER" id="PTHR23106:SF24">
    <property type="entry name" value="ANGIOGENIC FACTOR WITH G PATCH AND FHA DOMAINS 1"/>
    <property type="match status" value="1"/>
</dbReference>
<dbReference type="PANTHER" id="PTHR23106">
    <property type="entry name" value="ANGIOGENIC FACTOR WITH G PATCH AND FHA DOMAINS 1"/>
    <property type="match status" value="1"/>
</dbReference>
<dbReference type="Pfam" id="PF00498">
    <property type="entry name" value="FHA"/>
    <property type="match status" value="1"/>
</dbReference>
<feature type="compositionally biased region" description="Low complexity" evidence="1">
    <location>
        <begin position="193"/>
        <end position="214"/>
    </location>
</feature>
<reference evidence="4 5" key="1">
    <citation type="journal article" date="2012" name="Proc. Natl. Acad. Sci. U.S.A.">
        <title>Comparative genomics of Ceriporiopsis subvermispora and Phanerochaete chrysosporium provide insight into selective ligninolysis.</title>
        <authorList>
            <person name="Fernandez-Fueyo E."/>
            <person name="Ruiz-Duenas F.J."/>
            <person name="Ferreira P."/>
            <person name="Floudas D."/>
            <person name="Hibbett D.S."/>
            <person name="Canessa P."/>
            <person name="Larrondo L.F."/>
            <person name="James T.Y."/>
            <person name="Seelenfreund D."/>
            <person name="Lobos S."/>
            <person name="Polanco R."/>
            <person name="Tello M."/>
            <person name="Honda Y."/>
            <person name="Watanabe T."/>
            <person name="Watanabe T."/>
            <person name="Ryu J.S."/>
            <person name="Kubicek C.P."/>
            <person name="Schmoll M."/>
            <person name="Gaskell J."/>
            <person name="Hammel K.E."/>
            <person name="St John F.J."/>
            <person name="Vanden Wymelenberg A."/>
            <person name="Sabat G."/>
            <person name="Splinter BonDurant S."/>
            <person name="Syed K."/>
            <person name="Yadav J.S."/>
            <person name="Doddapaneni H."/>
            <person name="Subramanian V."/>
            <person name="Lavin J.L."/>
            <person name="Oguiza J.A."/>
            <person name="Perez G."/>
            <person name="Pisabarro A.G."/>
            <person name="Ramirez L."/>
            <person name="Santoyo F."/>
            <person name="Master E."/>
            <person name="Coutinho P.M."/>
            <person name="Henrissat B."/>
            <person name="Lombard V."/>
            <person name="Magnuson J.K."/>
            <person name="Kuees U."/>
            <person name="Hori C."/>
            <person name="Igarashi K."/>
            <person name="Samejima M."/>
            <person name="Held B.W."/>
            <person name="Barry K.W."/>
            <person name="LaButti K.M."/>
            <person name="Lapidus A."/>
            <person name="Lindquist E.A."/>
            <person name="Lucas S.M."/>
            <person name="Riley R."/>
            <person name="Salamov A.A."/>
            <person name="Hoffmeister D."/>
            <person name="Schwenk D."/>
            <person name="Hadar Y."/>
            <person name="Yarden O."/>
            <person name="de Vries R.P."/>
            <person name="Wiebenga A."/>
            <person name="Stenlid J."/>
            <person name="Eastwood D."/>
            <person name="Grigoriev I.V."/>
            <person name="Berka R.M."/>
            <person name="Blanchette R.A."/>
            <person name="Kersten P."/>
            <person name="Martinez A.T."/>
            <person name="Vicuna R."/>
            <person name="Cullen D."/>
        </authorList>
    </citation>
    <scope>NUCLEOTIDE SEQUENCE [LARGE SCALE GENOMIC DNA]</scope>
    <source>
        <strain evidence="4 5">B</strain>
    </source>
</reference>
<feature type="region of interest" description="Disordered" evidence="1">
    <location>
        <begin position="102"/>
        <end position="312"/>
    </location>
</feature>